<accession>A0ABR9QXD3</accession>
<reference evidence="1 2" key="1">
    <citation type="submission" date="2020-10" db="EMBL/GenBank/DDBJ databases">
        <title>ChiBAC.</title>
        <authorList>
            <person name="Zenner C."/>
            <person name="Hitch T.C.A."/>
            <person name="Clavel T."/>
        </authorList>
    </citation>
    <scope>NUCLEOTIDE SEQUENCE [LARGE SCALE GENOMIC DNA]</scope>
    <source>
        <strain evidence="1 2">DSM 108706</strain>
    </source>
</reference>
<dbReference type="InterPro" id="IPR010982">
    <property type="entry name" value="Lambda_DNA-bd_dom_sf"/>
</dbReference>
<keyword evidence="2" id="KW-1185">Reference proteome</keyword>
<evidence type="ECO:0000313" key="1">
    <source>
        <dbReference type="EMBL" id="MBE5035528.1"/>
    </source>
</evidence>
<gene>
    <name evidence="1" type="ORF">INF20_04430</name>
</gene>
<sequence length="68" mass="7840">MMNCKMLRDKIADSGMSIVSIANKMNISRESLYNKMNGKTDFTAREITGLTTVLMLTRKERDEIFFDN</sequence>
<name>A0ABR9QXD3_9FIRM</name>
<protein>
    <submittedName>
        <fullName evidence="1">Toxin-antitoxin system, antitoxin component, Xre family protein</fullName>
    </submittedName>
</protein>
<comment type="caution">
    <text evidence="1">The sequence shown here is derived from an EMBL/GenBank/DDBJ whole genome shotgun (WGS) entry which is preliminary data.</text>
</comment>
<organism evidence="1 2">
    <name type="scientific">Gallibacter intestinalis</name>
    <dbReference type="NCBI Taxonomy" id="2779356"/>
    <lineage>
        <taxon>Bacteria</taxon>
        <taxon>Bacillati</taxon>
        <taxon>Bacillota</taxon>
        <taxon>Clostridia</taxon>
        <taxon>Eubacteriales</taxon>
        <taxon>Eubacteriaceae</taxon>
        <taxon>Gallibacter</taxon>
    </lineage>
</organism>
<dbReference type="SUPFAM" id="SSF47413">
    <property type="entry name" value="lambda repressor-like DNA-binding domains"/>
    <property type="match status" value="1"/>
</dbReference>
<proteinExistence type="predicted"/>
<evidence type="ECO:0000313" key="2">
    <source>
        <dbReference type="Proteomes" id="UP001516588"/>
    </source>
</evidence>
<dbReference type="EMBL" id="JADCKA010000005">
    <property type="protein sequence ID" value="MBE5035528.1"/>
    <property type="molecule type" value="Genomic_DNA"/>
</dbReference>
<dbReference type="Proteomes" id="UP001516588">
    <property type="component" value="Unassembled WGS sequence"/>
</dbReference>